<dbReference type="EMBL" id="BSXS01008236">
    <property type="protein sequence ID" value="GME91903.1"/>
    <property type="molecule type" value="Genomic_DNA"/>
</dbReference>
<dbReference type="Proteomes" id="UP001165064">
    <property type="component" value="Unassembled WGS sequence"/>
</dbReference>
<keyword evidence="2" id="KW-1185">Reference proteome</keyword>
<reference evidence="1" key="1">
    <citation type="submission" date="2023-04" db="EMBL/GenBank/DDBJ databases">
        <title>Ambrosiozyma monospora NBRC 10751.</title>
        <authorList>
            <person name="Ichikawa N."/>
            <person name="Sato H."/>
            <person name="Tonouchi N."/>
        </authorList>
    </citation>
    <scope>NUCLEOTIDE SEQUENCE</scope>
    <source>
        <strain evidence="1">NBRC 10751</strain>
    </source>
</reference>
<name>A0ACB5TNH2_AMBMO</name>
<accession>A0ACB5TNH2</accession>
<organism evidence="1 2">
    <name type="scientific">Ambrosiozyma monospora</name>
    <name type="common">Yeast</name>
    <name type="synonym">Endomycopsis monosporus</name>
    <dbReference type="NCBI Taxonomy" id="43982"/>
    <lineage>
        <taxon>Eukaryota</taxon>
        <taxon>Fungi</taxon>
        <taxon>Dikarya</taxon>
        <taxon>Ascomycota</taxon>
        <taxon>Saccharomycotina</taxon>
        <taxon>Pichiomycetes</taxon>
        <taxon>Pichiales</taxon>
        <taxon>Pichiaceae</taxon>
        <taxon>Ambrosiozyma</taxon>
    </lineage>
</organism>
<evidence type="ECO:0000313" key="2">
    <source>
        <dbReference type="Proteomes" id="UP001165064"/>
    </source>
</evidence>
<evidence type="ECO:0000313" key="1">
    <source>
        <dbReference type="EMBL" id="GME91903.1"/>
    </source>
</evidence>
<gene>
    <name evidence="1" type="ORF">Amon02_000899900</name>
</gene>
<sequence length="268" mass="28979">MLGNGARVPMLVGSCIAVGSLLALGNCTKVYQFILSFAVGFGGGASIIAPALMGSVAQHFPKHRRSTVIGIAGTGGCVGGVLFPAMLTKSYQTLGFQWSMRCVAFIAFACLAIACVLVKEKNLPEKQNLNAKEKLKLYMTKSFDLKAVFTEKRYFFIILGCMFAEIAVTVNGSYFSFITVKNGFTESQSFLLVSVMNSISVFGRYLTGYIADRSIGPFATLIVLLVVTGLADLVIWMPFKSNAAALWVYAIVYGFFFGDSQLCMQSLV</sequence>
<proteinExistence type="predicted"/>
<protein>
    <submittedName>
        <fullName evidence="1">Unnamed protein product</fullName>
    </submittedName>
</protein>
<comment type="caution">
    <text evidence="1">The sequence shown here is derived from an EMBL/GenBank/DDBJ whole genome shotgun (WGS) entry which is preliminary data.</text>
</comment>